<keyword evidence="4 6" id="KW-0472">Membrane</keyword>
<proteinExistence type="inferred from homology"/>
<evidence type="ECO:0000256" key="3">
    <source>
        <dbReference type="ARBA" id="ARBA00022989"/>
    </source>
</evidence>
<keyword evidence="9" id="KW-1185">Reference proteome</keyword>
<keyword evidence="3 6" id="KW-1133">Transmembrane helix</keyword>
<dbReference type="PANTHER" id="PTHR33048:SF129">
    <property type="entry name" value="INTEGRAL MEMBRANE PROTEIN-RELATED"/>
    <property type="match status" value="1"/>
</dbReference>
<evidence type="ECO:0000256" key="1">
    <source>
        <dbReference type="ARBA" id="ARBA00004141"/>
    </source>
</evidence>
<feature type="transmembrane region" description="Helical" evidence="6">
    <location>
        <begin position="138"/>
        <end position="156"/>
    </location>
</feature>
<feature type="transmembrane region" description="Helical" evidence="6">
    <location>
        <begin position="78"/>
        <end position="99"/>
    </location>
</feature>
<name>A0ABR3GQ94_9PEZI</name>
<feature type="transmembrane region" description="Helical" evidence="6">
    <location>
        <begin position="210"/>
        <end position="234"/>
    </location>
</feature>
<dbReference type="Pfam" id="PF20684">
    <property type="entry name" value="Fung_rhodopsin"/>
    <property type="match status" value="1"/>
</dbReference>
<dbReference type="EMBL" id="JBBBZM010000027">
    <property type="protein sequence ID" value="KAL0638003.1"/>
    <property type="molecule type" value="Genomic_DNA"/>
</dbReference>
<dbReference type="InterPro" id="IPR052337">
    <property type="entry name" value="SAT4-like"/>
</dbReference>
<evidence type="ECO:0000256" key="2">
    <source>
        <dbReference type="ARBA" id="ARBA00022692"/>
    </source>
</evidence>
<evidence type="ECO:0000256" key="6">
    <source>
        <dbReference type="SAM" id="Phobius"/>
    </source>
</evidence>
<dbReference type="PANTHER" id="PTHR33048">
    <property type="entry name" value="PTH11-LIKE INTEGRAL MEMBRANE PROTEIN (AFU_ORTHOLOGUE AFUA_5G11245)"/>
    <property type="match status" value="1"/>
</dbReference>
<keyword evidence="2 6" id="KW-0812">Transmembrane</keyword>
<comment type="similarity">
    <text evidence="5">Belongs to the SAT4 family.</text>
</comment>
<dbReference type="Proteomes" id="UP001447188">
    <property type="component" value="Unassembled WGS sequence"/>
</dbReference>
<dbReference type="InterPro" id="IPR049326">
    <property type="entry name" value="Rhodopsin_dom_fungi"/>
</dbReference>
<feature type="transmembrane region" description="Helical" evidence="6">
    <location>
        <begin position="254"/>
        <end position="274"/>
    </location>
</feature>
<protein>
    <recommendedName>
        <fullName evidence="7">Rhodopsin domain-containing protein</fullName>
    </recommendedName>
</protein>
<sequence>MSSGLVAPLSPEDLQLLELLRLFTENNGLTEFGKDYIPPRYTDPNYVPPHIGHGLLVMGTVLLVITCLVVAGRYYARLFIAGGVGADDITIGIATALFIGSSSMYCFAVKRAGFGQHVFDLDMDRIQNLLKVTYVMPIMYNTGVFFIKLSHLLFYRRLFGKARTLQRIVTMLILFQGMYTVGHCLGLVFVCRPVQAWWTLSLRADHCPSFSQTMVIYVTLRSISVFADVVGLLLPMKMLRDLKIPTKHKAGLAVIFGLGIVSCVTSVVRLAYLPRLLLSVDVSWKVVPVAMLDIVEQSLGIITASLPALTAYIAKFGGNIDAEKAKLKSWATSVQLSAMPEDVKVHGRDATCTMVPDFNFLSLAYDPDSTAVYARAWASKPSQQKREGFGRIRDRVGLRKPAPITNNSDENLMGINIGSLGISKTTTVEVLIDRR</sequence>
<evidence type="ECO:0000313" key="9">
    <source>
        <dbReference type="Proteomes" id="UP001447188"/>
    </source>
</evidence>
<reference evidence="8 9" key="1">
    <citation type="submission" date="2024-02" db="EMBL/GenBank/DDBJ databases">
        <title>Discinaceae phylogenomics.</title>
        <authorList>
            <person name="Dirks A.C."/>
            <person name="James T.Y."/>
        </authorList>
    </citation>
    <scope>NUCLEOTIDE SEQUENCE [LARGE SCALE GENOMIC DNA]</scope>
    <source>
        <strain evidence="8 9">ACD0624</strain>
    </source>
</reference>
<comment type="subcellular location">
    <subcellularLocation>
        <location evidence="1">Membrane</location>
        <topology evidence="1">Multi-pass membrane protein</topology>
    </subcellularLocation>
</comment>
<evidence type="ECO:0000256" key="4">
    <source>
        <dbReference type="ARBA" id="ARBA00023136"/>
    </source>
</evidence>
<organism evidence="8 9">
    <name type="scientific">Discina gigas</name>
    <dbReference type="NCBI Taxonomy" id="1032678"/>
    <lineage>
        <taxon>Eukaryota</taxon>
        <taxon>Fungi</taxon>
        <taxon>Dikarya</taxon>
        <taxon>Ascomycota</taxon>
        <taxon>Pezizomycotina</taxon>
        <taxon>Pezizomycetes</taxon>
        <taxon>Pezizales</taxon>
        <taxon>Discinaceae</taxon>
        <taxon>Discina</taxon>
    </lineage>
</organism>
<evidence type="ECO:0000313" key="8">
    <source>
        <dbReference type="EMBL" id="KAL0638003.1"/>
    </source>
</evidence>
<feature type="transmembrane region" description="Helical" evidence="6">
    <location>
        <begin position="51"/>
        <end position="71"/>
    </location>
</feature>
<accession>A0ABR3GQ94</accession>
<feature type="domain" description="Rhodopsin" evidence="7">
    <location>
        <begin position="73"/>
        <end position="314"/>
    </location>
</feature>
<feature type="transmembrane region" description="Helical" evidence="6">
    <location>
        <begin position="168"/>
        <end position="190"/>
    </location>
</feature>
<gene>
    <name evidence="8" type="ORF">Q9L58_002938</name>
</gene>
<evidence type="ECO:0000259" key="7">
    <source>
        <dbReference type="Pfam" id="PF20684"/>
    </source>
</evidence>
<evidence type="ECO:0000256" key="5">
    <source>
        <dbReference type="ARBA" id="ARBA00038359"/>
    </source>
</evidence>
<comment type="caution">
    <text evidence="8">The sequence shown here is derived from an EMBL/GenBank/DDBJ whole genome shotgun (WGS) entry which is preliminary data.</text>
</comment>